<name>A0ABT2KC42_9RHOB</name>
<gene>
    <name evidence="5" type="ORF">MU516_14700</name>
</gene>
<evidence type="ECO:0000256" key="3">
    <source>
        <dbReference type="ARBA" id="ARBA00022448"/>
    </source>
</evidence>
<evidence type="ECO:0000256" key="1">
    <source>
        <dbReference type="ARBA" id="ARBA00004429"/>
    </source>
</evidence>
<protein>
    <submittedName>
        <fullName evidence="5">ABC transporter</fullName>
    </submittedName>
</protein>
<keyword evidence="4" id="KW-0812">Transmembrane</keyword>
<dbReference type="Proteomes" id="UP001320702">
    <property type="component" value="Unassembled WGS sequence"/>
</dbReference>
<keyword evidence="6" id="KW-1185">Reference proteome</keyword>
<organism evidence="5 6">
    <name type="scientific">Paracoccus maritimus</name>
    <dbReference type="NCBI Taxonomy" id="2933292"/>
    <lineage>
        <taxon>Bacteria</taxon>
        <taxon>Pseudomonadati</taxon>
        <taxon>Pseudomonadota</taxon>
        <taxon>Alphaproteobacteria</taxon>
        <taxon>Rhodobacterales</taxon>
        <taxon>Paracoccaceae</taxon>
        <taxon>Paracoccus</taxon>
    </lineage>
</organism>
<dbReference type="RefSeq" id="WP_260278039.1">
    <property type="nucleotide sequence ID" value="NZ_JANAVZ010000008.1"/>
</dbReference>
<reference evidence="5 6" key="1">
    <citation type="submission" date="2022-04" db="EMBL/GenBank/DDBJ databases">
        <title>Paracoccus sp. YLB-12 draft genome sequence.</title>
        <authorList>
            <person name="Yu L."/>
        </authorList>
    </citation>
    <scope>NUCLEOTIDE SEQUENCE [LARGE SCALE GENOMIC DNA]</scope>
    <source>
        <strain evidence="5 6">YLB-12</strain>
    </source>
</reference>
<dbReference type="EMBL" id="JANAVZ010000008">
    <property type="protein sequence ID" value="MCT4334113.1"/>
    <property type="molecule type" value="Genomic_DNA"/>
</dbReference>
<evidence type="ECO:0000313" key="5">
    <source>
        <dbReference type="EMBL" id="MCT4334113.1"/>
    </source>
</evidence>
<accession>A0ABT2KC42</accession>
<keyword evidence="4" id="KW-0472">Membrane</keyword>
<feature type="transmembrane region" description="Helical" evidence="4">
    <location>
        <begin position="142"/>
        <end position="169"/>
    </location>
</feature>
<evidence type="ECO:0000256" key="2">
    <source>
        <dbReference type="ARBA" id="ARBA00007783"/>
    </source>
</evidence>
<feature type="transmembrane region" description="Helical" evidence="4">
    <location>
        <begin position="269"/>
        <end position="287"/>
    </location>
</feature>
<evidence type="ECO:0000313" key="6">
    <source>
        <dbReference type="Proteomes" id="UP001320702"/>
    </source>
</evidence>
<proteinExistence type="inferred from homology"/>
<dbReference type="PANTHER" id="PTHR30413">
    <property type="entry name" value="INNER MEMBRANE TRANSPORT PERMEASE"/>
    <property type="match status" value="1"/>
</dbReference>
<keyword evidence="3" id="KW-0813">Transport</keyword>
<feature type="transmembrane region" description="Helical" evidence="4">
    <location>
        <begin position="65"/>
        <end position="88"/>
    </location>
</feature>
<keyword evidence="4" id="KW-1133">Transmembrane helix</keyword>
<sequence length="301" mass="33914">MRDLFRSFRSLSNPTRAAPQGYHERTRRLFIQRRNQNLIQAAGTTLALIYHQTVYNLRTDHRNPIIGLLLTILQTVVFMAAFLLIFLVIGIRQSPIRGDFMMYIMSGIFLFMTHVKTVGAVASSHSVSGGLTQHEPLNPAVLIAAAALTVLYRQTISILAILGLYNVLLNPVTLAHPVGCVAMYLQAWFSGACVGLVFLGIRPWAPKASQLLTTVYQRINMFASGKMFVANVLPNFMLPWFIWNPLFHIIDQARGDIFVNYTPQKTDPYYAIWFSLAAMMLGLLINFTTRKYESLSWSAGH</sequence>
<dbReference type="PANTHER" id="PTHR30413:SF8">
    <property type="entry name" value="TRANSPORT PERMEASE PROTEIN"/>
    <property type="match status" value="1"/>
</dbReference>
<comment type="subcellular location">
    <subcellularLocation>
        <location evidence="1">Cell inner membrane</location>
        <topology evidence="1">Multi-pass membrane protein</topology>
    </subcellularLocation>
</comment>
<feature type="transmembrane region" description="Helical" evidence="4">
    <location>
        <begin position="181"/>
        <end position="201"/>
    </location>
</feature>
<feature type="transmembrane region" description="Helical" evidence="4">
    <location>
        <begin position="100"/>
        <end position="122"/>
    </location>
</feature>
<comment type="caution">
    <text evidence="5">The sequence shown here is derived from an EMBL/GenBank/DDBJ whole genome shotgun (WGS) entry which is preliminary data.</text>
</comment>
<comment type="similarity">
    <text evidence="2">Belongs to the ABC-2 integral membrane protein family.</text>
</comment>
<evidence type="ECO:0000256" key="4">
    <source>
        <dbReference type="SAM" id="Phobius"/>
    </source>
</evidence>
<feature type="transmembrane region" description="Helical" evidence="4">
    <location>
        <begin position="37"/>
        <end position="53"/>
    </location>
</feature>